<dbReference type="PANTHER" id="PTHR42918">
    <property type="entry name" value="LYSYL-TRNA SYNTHETASE"/>
    <property type="match status" value="1"/>
</dbReference>
<keyword evidence="1 7" id="KW-0436">Ligase</keyword>
<evidence type="ECO:0000256" key="3">
    <source>
        <dbReference type="ARBA" id="ARBA00022741"/>
    </source>
</evidence>
<feature type="domain" description="Aminoacyl-transfer RNA synthetases class-II family profile" evidence="9">
    <location>
        <begin position="178"/>
        <end position="500"/>
    </location>
</feature>
<dbReference type="Pfam" id="PF01336">
    <property type="entry name" value="tRNA_anti-codon"/>
    <property type="match status" value="1"/>
</dbReference>
<dbReference type="NCBIfam" id="TIGR00499">
    <property type="entry name" value="lysS_bact"/>
    <property type="match status" value="1"/>
</dbReference>
<dbReference type="Proteomes" id="UP000469325">
    <property type="component" value="Unassembled WGS sequence"/>
</dbReference>
<keyword evidence="5 7" id="KW-0030">Aminoacyl-tRNA synthetase</keyword>
<keyword evidence="7 8" id="KW-0460">Magnesium</keyword>
<dbReference type="RefSeq" id="WP_154433520.1">
    <property type="nucleotide sequence ID" value="NZ_VUNC01000001.1"/>
</dbReference>
<evidence type="ECO:0000256" key="2">
    <source>
        <dbReference type="ARBA" id="ARBA00022723"/>
    </source>
</evidence>
<feature type="binding site" evidence="7">
    <location>
        <position position="412"/>
    </location>
    <ligand>
        <name>Mg(2+)</name>
        <dbReference type="ChEBI" id="CHEBI:18420"/>
        <label>1</label>
    </ligand>
</feature>
<dbReference type="NCBIfam" id="NF001756">
    <property type="entry name" value="PRK00484.1"/>
    <property type="match status" value="1"/>
</dbReference>
<dbReference type="GO" id="GO:0000287">
    <property type="term" value="F:magnesium ion binding"/>
    <property type="evidence" value="ECO:0007669"/>
    <property type="project" value="UniProtKB-UniRule"/>
</dbReference>
<dbReference type="GO" id="GO:0005524">
    <property type="term" value="F:ATP binding"/>
    <property type="evidence" value="ECO:0007669"/>
    <property type="project" value="UniProtKB-UniRule"/>
</dbReference>
<name>A0A6N7XLB6_9ACTN</name>
<dbReference type="GO" id="GO:0006430">
    <property type="term" value="P:lysyl-tRNA aminoacylation"/>
    <property type="evidence" value="ECO:0007669"/>
    <property type="project" value="UniProtKB-UniRule"/>
</dbReference>
<comment type="subcellular location">
    <subcellularLocation>
        <location evidence="7">Cytoplasm</location>
    </subcellularLocation>
</comment>
<reference evidence="10 11" key="1">
    <citation type="submission" date="2019-08" db="EMBL/GenBank/DDBJ databases">
        <title>In-depth cultivation of the pig gut microbiome towards novel bacterial diversity and tailored functional studies.</title>
        <authorList>
            <person name="Wylensek D."/>
            <person name="Hitch T.C.A."/>
            <person name="Clavel T."/>
        </authorList>
    </citation>
    <scope>NUCLEOTIDE SEQUENCE [LARGE SCALE GENOMIC DNA]</scope>
    <source>
        <strain evidence="10 11">CA-Schmier-601-WT-1</strain>
    </source>
</reference>
<accession>A0A6N7XLB6</accession>
<dbReference type="Gene3D" id="3.30.930.10">
    <property type="entry name" value="Bira Bifunctional Protein, Domain 2"/>
    <property type="match status" value="1"/>
</dbReference>
<dbReference type="Pfam" id="PF00152">
    <property type="entry name" value="tRNA-synt_2"/>
    <property type="match status" value="1"/>
</dbReference>
<dbReference type="Gene3D" id="2.40.50.140">
    <property type="entry name" value="Nucleic acid-binding proteins"/>
    <property type="match status" value="1"/>
</dbReference>
<comment type="catalytic activity">
    <reaction evidence="6 7 8">
        <text>tRNA(Lys) + L-lysine + ATP = L-lysyl-tRNA(Lys) + AMP + diphosphate</text>
        <dbReference type="Rhea" id="RHEA:20792"/>
        <dbReference type="Rhea" id="RHEA-COMP:9696"/>
        <dbReference type="Rhea" id="RHEA-COMP:9697"/>
        <dbReference type="ChEBI" id="CHEBI:30616"/>
        <dbReference type="ChEBI" id="CHEBI:32551"/>
        <dbReference type="ChEBI" id="CHEBI:33019"/>
        <dbReference type="ChEBI" id="CHEBI:78442"/>
        <dbReference type="ChEBI" id="CHEBI:78529"/>
        <dbReference type="ChEBI" id="CHEBI:456215"/>
        <dbReference type="EC" id="6.1.1.6"/>
    </reaction>
</comment>
<dbReference type="InterPro" id="IPR044136">
    <property type="entry name" value="Lys-tRNA-ligase_II_N"/>
</dbReference>
<dbReference type="EMBL" id="VUNC01000001">
    <property type="protein sequence ID" value="MST71764.1"/>
    <property type="molecule type" value="Genomic_DNA"/>
</dbReference>
<dbReference type="InterPro" id="IPR045864">
    <property type="entry name" value="aa-tRNA-synth_II/BPL/LPL"/>
</dbReference>
<comment type="similarity">
    <text evidence="7">Belongs to the class-II aminoacyl-tRNA synthetase family.</text>
</comment>
<dbReference type="GO" id="GO:0005829">
    <property type="term" value="C:cytosol"/>
    <property type="evidence" value="ECO:0007669"/>
    <property type="project" value="TreeGrafter"/>
</dbReference>
<dbReference type="CDD" id="cd04322">
    <property type="entry name" value="LysRS_N"/>
    <property type="match status" value="1"/>
</dbReference>
<comment type="cofactor">
    <cofactor evidence="7 8">
        <name>Mg(2+)</name>
        <dbReference type="ChEBI" id="CHEBI:18420"/>
    </cofactor>
    <text evidence="7 8">Binds 3 Mg(2+) ions per subunit.</text>
</comment>
<dbReference type="GO" id="GO:0004824">
    <property type="term" value="F:lysine-tRNA ligase activity"/>
    <property type="evidence" value="ECO:0007669"/>
    <property type="project" value="UniProtKB-UniRule"/>
</dbReference>
<dbReference type="PROSITE" id="PS50862">
    <property type="entry name" value="AA_TRNA_LIGASE_II"/>
    <property type="match status" value="1"/>
</dbReference>
<dbReference type="InterPro" id="IPR006195">
    <property type="entry name" value="aa-tRNA-synth_II"/>
</dbReference>
<keyword evidence="2 7" id="KW-0479">Metal-binding</keyword>
<dbReference type="InterPro" id="IPR002313">
    <property type="entry name" value="Lys-tRNA-ligase_II"/>
</dbReference>
<keyword evidence="7" id="KW-0648">Protein biosynthesis</keyword>
<keyword evidence="3 7" id="KW-0547">Nucleotide-binding</keyword>
<feature type="binding site" evidence="7">
    <location>
        <position position="419"/>
    </location>
    <ligand>
        <name>Mg(2+)</name>
        <dbReference type="ChEBI" id="CHEBI:18420"/>
        <label>1</label>
    </ligand>
</feature>
<sequence>MSETSTIAVDPNDERAQRRARRQALIDAGVNPYPIRSEVTAHAGELAERYASLEPATDTTDTYTLAGRIRAFRKQGKICFIVLEDVSGQIQLFCRVNDLPEDDWALLSKMDLGDIIQATGNVIRTRRGELSIAPSHLVMLSKSTRPLPEKFHGLTDREMRYRQRYVDLIMNPDVREVFRKRSQIVSLIRRYMEADGYMEVETPMMHAIMGGANAKPFVTHFNALDRDFYLRIATELPLKRLIVGGMERVFEIGRQFRNEGMDLTHNPEFTTMEAYCAYSDLEGMKRLTEGLFKTIAREACGCEEGHEVITYQGQRVDMSGEWRSVPLSEVASEAVGEPVDMDTPVERLRQLCEANGIEWEESWGSGKLLFTLYDELGESTLVNPTFVCDYPEEVSPLSKRKDEDPRLTDRFELVICGHEYANAFSELNDPVDQAGRFAEQVAAKGFGDDEAMGYDYDYVRALEYGMPPAGGIGYGIDRMVMLFCDQPAIRDVLLFPQMKPEVVTRADIASQLPDRTDNAAAEADALLDDAENGASAEAGREAKVAKLQSGLTREQAFDLLKKYNEDDFHIKHGETLEGLMRHYAEKYDPENVDFWGQVGLLHDLDWEKWQDDQLHTVKTAELLAEAGADPYLAHAIQTHNSDVNTDLPKPEAKMEKVLFACDELSGLIQAAARVRPSGSVTDMPLKSLKKKFKDKRFAAGCDRDVIRMGAELNGLELDDLLAEVLDAMKAIAPVGDIYAKGDEAEGSAE</sequence>
<dbReference type="SUPFAM" id="SSF50249">
    <property type="entry name" value="Nucleic acid-binding proteins"/>
    <property type="match status" value="1"/>
</dbReference>
<dbReference type="InterPro" id="IPR004364">
    <property type="entry name" value="Aa-tRNA-synt_II"/>
</dbReference>
<dbReference type="InterPro" id="IPR012340">
    <property type="entry name" value="NA-bd_OB-fold"/>
</dbReference>
<evidence type="ECO:0000256" key="5">
    <source>
        <dbReference type="ARBA" id="ARBA00023146"/>
    </source>
</evidence>
<feature type="binding site" evidence="7">
    <location>
        <position position="419"/>
    </location>
    <ligand>
        <name>Mg(2+)</name>
        <dbReference type="ChEBI" id="CHEBI:18420"/>
        <label>2</label>
    </ligand>
</feature>
<evidence type="ECO:0000256" key="6">
    <source>
        <dbReference type="ARBA" id="ARBA00048573"/>
    </source>
</evidence>
<dbReference type="InterPro" id="IPR004365">
    <property type="entry name" value="NA-bd_OB_tRNA"/>
</dbReference>
<gene>
    <name evidence="7 10" type="primary">lysS</name>
    <name evidence="10" type="ORF">FYJ68_01370</name>
</gene>
<dbReference type="SUPFAM" id="SSF55681">
    <property type="entry name" value="Class II aaRS and biotin synthetases"/>
    <property type="match status" value="1"/>
</dbReference>
<dbReference type="SUPFAM" id="SSF109604">
    <property type="entry name" value="HD-domain/PDEase-like"/>
    <property type="match status" value="1"/>
</dbReference>
<dbReference type="InterPro" id="IPR018149">
    <property type="entry name" value="Lys-tRNA-synth_II_C"/>
</dbReference>
<evidence type="ECO:0000313" key="10">
    <source>
        <dbReference type="EMBL" id="MST71764.1"/>
    </source>
</evidence>
<dbReference type="CDD" id="cd00775">
    <property type="entry name" value="LysRS_core"/>
    <property type="match status" value="1"/>
</dbReference>
<keyword evidence="11" id="KW-1185">Reference proteome</keyword>
<keyword evidence="7" id="KW-0963">Cytoplasm</keyword>
<dbReference type="GO" id="GO:0000049">
    <property type="term" value="F:tRNA binding"/>
    <property type="evidence" value="ECO:0007669"/>
    <property type="project" value="TreeGrafter"/>
</dbReference>
<comment type="subunit">
    <text evidence="7">Homodimer.</text>
</comment>
<evidence type="ECO:0000256" key="8">
    <source>
        <dbReference type="RuleBase" id="RU000336"/>
    </source>
</evidence>
<keyword evidence="4 7" id="KW-0067">ATP-binding</keyword>
<evidence type="ECO:0000256" key="7">
    <source>
        <dbReference type="HAMAP-Rule" id="MF_00252"/>
    </source>
</evidence>
<evidence type="ECO:0000313" key="11">
    <source>
        <dbReference type="Proteomes" id="UP000469325"/>
    </source>
</evidence>
<protein>
    <recommendedName>
        <fullName evidence="7">Lysine--tRNA ligase</fullName>
        <ecNumber evidence="7">6.1.1.6</ecNumber>
    </recommendedName>
    <alternativeName>
        <fullName evidence="7">Lysyl-tRNA synthetase</fullName>
        <shortName evidence="7">LysRS</shortName>
    </alternativeName>
</protein>
<dbReference type="PRINTS" id="PR00982">
    <property type="entry name" value="TRNASYNTHLYS"/>
</dbReference>
<evidence type="ECO:0000256" key="4">
    <source>
        <dbReference type="ARBA" id="ARBA00022840"/>
    </source>
</evidence>
<dbReference type="EC" id="6.1.1.6" evidence="7"/>
<dbReference type="PANTHER" id="PTHR42918:SF15">
    <property type="entry name" value="LYSINE--TRNA LIGASE, CHLOROPLASTIC_MITOCHONDRIAL"/>
    <property type="match status" value="1"/>
</dbReference>
<evidence type="ECO:0000256" key="1">
    <source>
        <dbReference type="ARBA" id="ARBA00022598"/>
    </source>
</evidence>
<evidence type="ECO:0000259" key="9">
    <source>
        <dbReference type="PROSITE" id="PS50862"/>
    </source>
</evidence>
<dbReference type="AlphaFoldDB" id="A0A6N7XLB6"/>
<organism evidence="10 11">
    <name type="scientific">Olsenella porci</name>
    <dbReference type="NCBI Taxonomy" id="2652279"/>
    <lineage>
        <taxon>Bacteria</taxon>
        <taxon>Bacillati</taxon>
        <taxon>Actinomycetota</taxon>
        <taxon>Coriobacteriia</taxon>
        <taxon>Coriobacteriales</taxon>
        <taxon>Atopobiaceae</taxon>
        <taxon>Olsenella</taxon>
    </lineage>
</organism>
<proteinExistence type="inferred from homology"/>
<dbReference type="HAMAP" id="MF_00252">
    <property type="entry name" value="Lys_tRNA_synth_class2"/>
    <property type="match status" value="1"/>
</dbReference>
<comment type="caution">
    <text evidence="10">The sequence shown here is derived from an EMBL/GenBank/DDBJ whole genome shotgun (WGS) entry which is preliminary data.</text>
</comment>